<organism evidence="2 3">
    <name type="scientific">Chloroflexus aurantiacus (strain ATCC 29366 / DSM 635 / J-10-fl)</name>
    <dbReference type="NCBI Taxonomy" id="324602"/>
    <lineage>
        <taxon>Bacteria</taxon>
        <taxon>Bacillati</taxon>
        <taxon>Chloroflexota</taxon>
        <taxon>Chloroflexia</taxon>
        <taxon>Chloroflexales</taxon>
        <taxon>Chloroflexineae</taxon>
        <taxon>Chloroflexaceae</taxon>
        <taxon>Chloroflexus</taxon>
    </lineage>
</organism>
<dbReference type="SUPFAM" id="SSF55920">
    <property type="entry name" value="Creatinase/aminopeptidase"/>
    <property type="match status" value="1"/>
</dbReference>
<name>A9WK08_CHLAA</name>
<dbReference type="InParanoid" id="A9WK08"/>
<dbReference type="PANTHER" id="PTHR46112">
    <property type="entry name" value="AMINOPEPTIDASE"/>
    <property type="match status" value="1"/>
</dbReference>
<dbReference type="AlphaFoldDB" id="A9WK08"/>
<reference evidence="3" key="1">
    <citation type="journal article" date="2011" name="BMC Genomics">
        <title>Complete genome sequence of the filamentous anoxygenic phototrophic bacterium Chloroflexus aurantiacus.</title>
        <authorList>
            <person name="Tang K.H."/>
            <person name="Barry K."/>
            <person name="Chertkov O."/>
            <person name="Dalin E."/>
            <person name="Han C.S."/>
            <person name="Hauser L.J."/>
            <person name="Honchak B.M."/>
            <person name="Karbach L.E."/>
            <person name="Land M.L."/>
            <person name="Lapidus A."/>
            <person name="Larimer F.W."/>
            <person name="Mikhailova N."/>
            <person name="Pitluck S."/>
            <person name="Pierson B.K."/>
            <person name="Blankenship R.E."/>
        </authorList>
    </citation>
    <scope>NUCLEOTIDE SEQUENCE [LARGE SCALE GENOMIC DNA]</scope>
    <source>
        <strain evidence="3">ATCC 29366 / DSM 635 / J-10-fl</strain>
    </source>
</reference>
<dbReference type="STRING" id="324602.Caur_1230"/>
<dbReference type="InterPro" id="IPR029149">
    <property type="entry name" value="Creatin/AminoP/Spt16_N"/>
</dbReference>
<dbReference type="GO" id="GO:0006508">
    <property type="term" value="P:proteolysis"/>
    <property type="evidence" value="ECO:0000318"/>
    <property type="project" value="GO_Central"/>
</dbReference>
<protein>
    <submittedName>
        <fullName evidence="2">Peptidase M24</fullName>
    </submittedName>
</protein>
<evidence type="ECO:0000313" key="2">
    <source>
        <dbReference type="EMBL" id="ABY34459.1"/>
    </source>
</evidence>
<gene>
    <name evidence="2" type="ordered locus">Caur_1230</name>
</gene>
<dbReference type="Proteomes" id="UP000002008">
    <property type="component" value="Chromosome"/>
</dbReference>
<proteinExistence type="predicted"/>
<evidence type="ECO:0000259" key="1">
    <source>
        <dbReference type="Pfam" id="PF00557"/>
    </source>
</evidence>
<feature type="domain" description="Peptidase M24" evidence="1">
    <location>
        <begin position="161"/>
        <end position="377"/>
    </location>
</feature>
<dbReference type="Gene3D" id="3.90.230.10">
    <property type="entry name" value="Creatinase/methionine aminopeptidase superfamily"/>
    <property type="match status" value="1"/>
</dbReference>
<keyword evidence="3" id="KW-1185">Reference proteome</keyword>
<dbReference type="Pfam" id="PF00557">
    <property type="entry name" value="Peptidase_M24"/>
    <property type="match status" value="1"/>
</dbReference>
<dbReference type="InterPro" id="IPR050659">
    <property type="entry name" value="Peptidase_M24B"/>
</dbReference>
<dbReference type="EMBL" id="CP000909">
    <property type="protein sequence ID" value="ABY34459.1"/>
    <property type="molecule type" value="Genomic_DNA"/>
</dbReference>
<dbReference type="HOGENOM" id="CLU_017266_4_2_0"/>
<dbReference type="InterPro" id="IPR036005">
    <property type="entry name" value="Creatinase/aminopeptidase-like"/>
</dbReference>
<dbReference type="PANTHER" id="PTHR46112:SF8">
    <property type="entry name" value="CYTOPLASMIC PEPTIDASE PEPQ-RELATED"/>
    <property type="match status" value="1"/>
</dbReference>
<dbReference type="SUPFAM" id="SSF53092">
    <property type="entry name" value="Creatinase/prolidase N-terminal domain"/>
    <property type="match status" value="1"/>
</dbReference>
<dbReference type="InterPro" id="IPR000994">
    <property type="entry name" value="Pept_M24"/>
</dbReference>
<dbReference type="PATRIC" id="fig|324602.8.peg.1414"/>
<accession>A9WK08</accession>
<dbReference type="RefSeq" id="WP_012257115.1">
    <property type="nucleotide sequence ID" value="NC_010175.1"/>
</dbReference>
<evidence type="ECO:0000313" key="3">
    <source>
        <dbReference type="Proteomes" id="UP000002008"/>
    </source>
</evidence>
<dbReference type="GO" id="GO:0070006">
    <property type="term" value="F:metalloaminopeptidase activity"/>
    <property type="evidence" value="ECO:0000318"/>
    <property type="project" value="GO_Central"/>
</dbReference>
<dbReference type="EnsemblBacteria" id="ABY34459">
    <property type="protein sequence ID" value="ABY34459"/>
    <property type="gene ID" value="Caur_1230"/>
</dbReference>
<dbReference type="eggNOG" id="COG0006">
    <property type="taxonomic scope" value="Bacteria"/>
</dbReference>
<dbReference type="KEGG" id="cau:Caur_1230"/>
<sequence>MTDLYHEKLHQAQELLAAYDLDLWLIFVRETAEHTDPALKLLGHFSLTWPTAIVITRQGRALALTGLGDDEAVRHTGLFDEVRTYTQSIGPELVRLLSTYNPQRIGINISRSDVSADGLTYGMYLNLCDYLADTPYRERLVSAEQFVAALRSRKTPQEVDRLRAAADLSMRIFAAVGDFLRPGVSEYDVAAFAHAQTQAAGATTAWDPAHCPGLNAGPNSPWGHVGPSAEIVRPGEVFHMDFGVKLNDYCSDHQRVWYCLRPDEHEPPAEAQHAFNAVKTAIRAAAAAVRSGVVGWEIDAIARQTITAAGYPEYPHALGHQVGRSVHDGGVGFYPRWERYGDRPYGTIEAGMVLTLELGVRTRFGYISLEEEILVTADGCEWIGQPQEELWLIR</sequence>